<keyword evidence="2" id="KW-1185">Reference proteome</keyword>
<dbReference type="Proteomes" id="UP001161064">
    <property type="component" value="Unassembled WGS sequence"/>
</dbReference>
<sequence>MIYVAACNIVTGPPPKTSEWPFGDASRIVVTSGNPLFLLADEIKKADYAEISRGFVVAGHPLVAHTSGQKPAKGRIYFRRVASDGLGFALIHPFFQSKEMQNAPKASNDPP</sequence>
<evidence type="ECO:0000313" key="2">
    <source>
        <dbReference type="Proteomes" id="UP001161064"/>
    </source>
</evidence>
<name>A0ABQ4PWK0_9PROT</name>
<gene>
    <name evidence="1" type="ORF">PsB1_1547</name>
</gene>
<protein>
    <submittedName>
        <fullName evidence="1">Uncharacterized protein</fullName>
    </submittedName>
</protein>
<dbReference type="EMBL" id="BPFZ01000009">
    <property type="protein sequence ID" value="GIU67393.1"/>
    <property type="molecule type" value="Genomic_DNA"/>
</dbReference>
<accession>A0ABQ4PWK0</accession>
<evidence type="ECO:0000313" key="1">
    <source>
        <dbReference type="EMBL" id="GIU67393.1"/>
    </source>
</evidence>
<organism evidence="1 2">
    <name type="scientific">Candidatus Phycosocius spiralis</name>
    <dbReference type="NCBI Taxonomy" id="2815099"/>
    <lineage>
        <taxon>Bacteria</taxon>
        <taxon>Pseudomonadati</taxon>
        <taxon>Pseudomonadota</taxon>
        <taxon>Alphaproteobacteria</taxon>
        <taxon>Caulobacterales</taxon>
        <taxon>Caulobacterales incertae sedis</taxon>
        <taxon>Candidatus Phycosocius</taxon>
    </lineage>
</organism>
<reference evidence="1" key="2">
    <citation type="journal article" date="2023" name="ISME Commun">
        <title>Characterization of a bloom-associated alphaproteobacterial lineage, 'Candidatus Phycosocius': insights into freshwater algal-bacterial interactions.</title>
        <authorList>
            <person name="Tanabe Y."/>
            <person name="Yamaguchi H."/>
            <person name="Yoshida M."/>
            <person name="Kai A."/>
            <person name="Okazaki Y."/>
        </authorList>
    </citation>
    <scope>NUCLEOTIDE SEQUENCE</scope>
    <source>
        <strain evidence="1">BOTRYCO-1</strain>
    </source>
</reference>
<comment type="caution">
    <text evidence="1">The sequence shown here is derived from an EMBL/GenBank/DDBJ whole genome shotgun (WGS) entry which is preliminary data.</text>
</comment>
<proteinExistence type="predicted"/>
<reference evidence="1" key="1">
    <citation type="submission" date="2021-05" db="EMBL/GenBank/DDBJ databases">
        <authorList>
            <person name="Tanabe Y."/>
        </authorList>
    </citation>
    <scope>NUCLEOTIDE SEQUENCE</scope>
    <source>
        <strain evidence="1">BOTRYCO-1</strain>
    </source>
</reference>